<reference evidence="2" key="1">
    <citation type="journal article" date="2019" name="Int. J. Syst. Evol. Microbiol.">
        <title>The Global Catalogue of Microorganisms (GCM) 10K type strain sequencing project: providing services to taxonomists for standard genome sequencing and annotation.</title>
        <authorList>
            <consortium name="The Broad Institute Genomics Platform"/>
            <consortium name="The Broad Institute Genome Sequencing Center for Infectious Disease"/>
            <person name="Wu L."/>
            <person name="Ma J."/>
        </authorList>
    </citation>
    <scope>NUCLEOTIDE SEQUENCE [LARGE SCALE GENOMIC DNA]</scope>
    <source>
        <strain evidence="2">CCUG 15531</strain>
    </source>
</reference>
<dbReference type="RefSeq" id="WP_388037841.1">
    <property type="nucleotide sequence ID" value="NZ_JBHUEK010000017.1"/>
</dbReference>
<proteinExistence type="predicted"/>
<dbReference type="Proteomes" id="UP001597227">
    <property type="component" value="Unassembled WGS sequence"/>
</dbReference>
<comment type="caution">
    <text evidence="1">The sequence shown here is derived from an EMBL/GenBank/DDBJ whole genome shotgun (WGS) entry which is preliminary data.</text>
</comment>
<evidence type="ECO:0000313" key="1">
    <source>
        <dbReference type="EMBL" id="MFD1779092.1"/>
    </source>
</evidence>
<keyword evidence="2" id="KW-1185">Reference proteome</keyword>
<name>A0ABW4MNY5_9BACI</name>
<gene>
    <name evidence="1" type="ORF">ACFSFW_10475</name>
</gene>
<sequence length="54" mass="6137">MMAPSPMATTGTTVAFAPIQTFLPIIKVEDIKEDNDHAYFHFYDPSGKKLQVHW</sequence>
<accession>A0ABW4MNY5</accession>
<organism evidence="1 2">
    <name type="scientific">Fredinandcohnia salidurans</name>
    <dbReference type="NCBI Taxonomy" id="2595041"/>
    <lineage>
        <taxon>Bacteria</taxon>
        <taxon>Bacillati</taxon>
        <taxon>Bacillota</taxon>
        <taxon>Bacilli</taxon>
        <taxon>Bacillales</taxon>
        <taxon>Bacillaceae</taxon>
        <taxon>Fredinandcohnia</taxon>
    </lineage>
</organism>
<evidence type="ECO:0000313" key="2">
    <source>
        <dbReference type="Proteomes" id="UP001597227"/>
    </source>
</evidence>
<protein>
    <submittedName>
        <fullName evidence="1">Uncharacterized protein</fullName>
    </submittedName>
</protein>
<dbReference type="EMBL" id="JBHUEK010000017">
    <property type="protein sequence ID" value="MFD1779092.1"/>
    <property type="molecule type" value="Genomic_DNA"/>
</dbReference>